<comment type="similarity">
    <text evidence="1">Belongs to the ABC transporter superfamily.</text>
</comment>
<keyword evidence="2" id="KW-0813">Transport</keyword>
<comment type="function">
    <text evidence="10">Part of the ABC transporter FtsEX involved in cellular division. Has ATPase activity. Essential for cell division and viability.</text>
</comment>
<dbReference type="SMART" id="SM00382">
    <property type="entry name" value="AAA"/>
    <property type="match status" value="1"/>
</dbReference>
<keyword evidence="13" id="KW-1185">Reference proteome</keyword>
<dbReference type="InterPro" id="IPR027417">
    <property type="entry name" value="P-loop_NTPase"/>
</dbReference>
<protein>
    <submittedName>
        <fullName evidence="12">Quaternary-amine-transporting ATPase</fullName>
    </submittedName>
</protein>
<dbReference type="InterPro" id="IPR003439">
    <property type="entry name" value="ABC_transporter-like_ATP-bd"/>
</dbReference>
<dbReference type="GO" id="GO:0006865">
    <property type="term" value="P:amino acid transport"/>
    <property type="evidence" value="ECO:0007669"/>
    <property type="project" value="UniProtKB-KW"/>
</dbReference>
<keyword evidence="6" id="KW-1278">Translocase</keyword>
<dbReference type="Gene3D" id="3.30.70.260">
    <property type="match status" value="1"/>
</dbReference>
<evidence type="ECO:0000256" key="10">
    <source>
        <dbReference type="ARBA" id="ARBA00055994"/>
    </source>
</evidence>
<dbReference type="PROSITE" id="PS50893">
    <property type="entry name" value="ABC_TRANSPORTER_2"/>
    <property type="match status" value="1"/>
</dbReference>
<evidence type="ECO:0000313" key="12">
    <source>
        <dbReference type="EMBL" id="KRM93641.1"/>
    </source>
</evidence>
<dbReference type="PATRIC" id="fig|1423802.4.peg.369"/>
<dbReference type="CDD" id="cd03258">
    <property type="entry name" value="ABC_MetN_methionine_transporter"/>
    <property type="match status" value="1"/>
</dbReference>
<name>A0A0R2CZS6_9LACO</name>
<dbReference type="InterPro" id="IPR018449">
    <property type="entry name" value="NIL_domain"/>
</dbReference>
<dbReference type="PANTHER" id="PTHR43166">
    <property type="entry name" value="AMINO ACID IMPORT ATP-BINDING PROTEIN"/>
    <property type="match status" value="1"/>
</dbReference>
<dbReference type="InterPro" id="IPR041701">
    <property type="entry name" value="MetN_ABC"/>
</dbReference>
<dbReference type="RefSeq" id="WP_054669028.1">
    <property type="nucleotide sequence ID" value="NZ_AYZR01000008.1"/>
</dbReference>
<dbReference type="GO" id="GO:0005524">
    <property type="term" value="F:ATP binding"/>
    <property type="evidence" value="ECO:0007669"/>
    <property type="project" value="UniProtKB-KW"/>
</dbReference>
<dbReference type="SUPFAM" id="SSF55021">
    <property type="entry name" value="ACT-like"/>
    <property type="match status" value="1"/>
</dbReference>
<evidence type="ECO:0000259" key="11">
    <source>
        <dbReference type="PROSITE" id="PS50893"/>
    </source>
</evidence>
<dbReference type="EMBL" id="AYZR01000008">
    <property type="protein sequence ID" value="KRM93641.1"/>
    <property type="molecule type" value="Genomic_DNA"/>
</dbReference>
<gene>
    <name evidence="12" type="ORF">FC56_GL000358</name>
</gene>
<keyword evidence="3" id="KW-1003">Cell membrane</keyword>
<dbReference type="Pfam" id="PF09383">
    <property type="entry name" value="NIL"/>
    <property type="match status" value="1"/>
</dbReference>
<dbReference type="Proteomes" id="UP000051256">
    <property type="component" value="Unassembled WGS sequence"/>
</dbReference>
<keyword evidence="5" id="KW-0067">ATP-binding</keyword>
<evidence type="ECO:0000313" key="13">
    <source>
        <dbReference type="Proteomes" id="UP000051256"/>
    </source>
</evidence>
<keyword evidence="4" id="KW-0547">Nucleotide-binding</keyword>
<keyword evidence="8" id="KW-0472">Membrane</keyword>
<evidence type="ECO:0000256" key="3">
    <source>
        <dbReference type="ARBA" id="ARBA00022475"/>
    </source>
</evidence>
<comment type="catalytic activity">
    <reaction evidence="9">
        <text>ATP + H2O = ADP + phosphate + H(+)</text>
        <dbReference type="Rhea" id="RHEA:13065"/>
        <dbReference type="ChEBI" id="CHEBI:15377"/>
        <dbReference type="ChEBI" id="CHEBI:15378"/>
        <dbReference type="ChEBI" id="CHEBI:30616"/>
        <dbReference type="ChEBI" id="CHEBI:43474"/>
        <dbReference type="ChEBI" id="CHEBI:456216"/>
    </reaction>
</comment>
<comment type="caution">
    <text evidence="12">The sequence shown here is derived from an EMBL/GenBank/DDBJ whole genome shotgun (WGS) entry which is preliminary data.</text>
</comment>
<dbReference type="PROSITE" id="PS00211">
    <property type="entry name" value="ABC_TRANSPORTER_1"/>
    <property type="match status" value="1"/>
</dbReference>
<evidence type="ECO:0000256" key="6">
    <source>
        <dbReference type="ARBA" id="ARBA00022967"/>
    </source>
</evidence>
<dbReference type="PANTHER" id="PTHR43166:SF36">
    <property type="entry name" value="METHIONINE IMPORT ATP-BINDING PROTEIN METN 2"/>
    <property type="match status" value="1"/>
</dbReference>
<dbReference type="GO" id="GO:0005886">
    <property type="term" value="C:plasma membrane"/>
    <property type="evidence" value="ECO:0007669"/>
    <property type="project" value="UniProtKB-ARBA"/>
</dbReference>
<dbReference type="InterPro" id="IPR017871">
    <property type="entry name" value="ABC_transporter-like_CS"/>
</dbReference>
<dbReference type="Gene3D" id="3.40.50.300">
    <property type="entry name" value="P-loop containing nucleotide triphosphate hydrolases"/>
    <property type="match status" value="1"/>
</dbReference>
<keyword evidence="7" id="KW-0029">Amino-acid transport</keyword>
<dbReference type="SMART" id="SM00930">
    <property type="entry name" value="NIL"/>
    <property type="match status" value="1"/>
</dbReference>
<dbReference type="InterPro" id="IPR003593">
    <property type="entry name" value="AAA+_ATPase"/>
</dbReference>
<dbReference type="STRING" id="1423802.FC56_GL000358"/>
<accession>A0A0R2CZS6</accession>
<dbReference type="FunFam" id="3.40.50.300:FF:000056">
    <property type="entry name" value="Cell division ATP-binding protein FtsE"/>
    <property type="match status" value="1"/>
</dbReference>
<evidence type="ECO:0000256" key="5">
    <source>
        <dbReference type="ARBA" id="ARBA00022840"/>
    </source>
</evidence>
<evidence type="ECO:0000256" key="2">
    <source>
        <dbReference type="ARBA" id="ARBA00022448"/>
    </source>
</evidence>
<organism evidence="12 13">
    <name type="scientific">Lentilactobacillus senioris DSM 24302 = JCM 17472</name>
    <dbReference type="NCBI Taxonomy" id="1423802"/>
    <lineage>
        <taxon>Bacteria</taxon>
        <taxon>Bacillati</taxon>
        <taxon>Bacillota</taxon>
        <taxon>Bacilli</taxon>
        <taxon>Lactobacillales</taxon>
        <taxon>Lactobacillaceae</taxon>
        <taxon>Lentilactobacillus</taxon>
    </lineage>
</organism>
<proteinExistence type="inferred from homology"/>
<dbReference type="Pfam" id="PF00005">
    <property type="entry name" value="ABC_tran"/>
    <property type="match status" value="1"/>
</dbReference>
<feature type="domain" description="ABC transporter" evidence="11">
    <location>
        <begin position="2"/>
        <end position="241"/>
    </location>
</feature>
<reference evidence="12 13" key="1">
    <citation type="journal article" date="2015" name="Genome Announc.">
        <title>Expanding the biotechnology potential of lactobacilli through comparative genomics of 213 strains and associated genera.</title>
        <authorList>
            <person name="Sun Z."/>
            <person name="Harris H.M."/>
            <person name="McCann A."/>
            <person name="Guo C."/>
            <person name="Argimon S."/>
            <person name="Zhang W."/>
            <person name="Yang X."/>
            <person name="Jeffery I.B."/>
            <person name="Cooney J.C."/>
            <person name="Kagawa T.F."/>
            <person name="Liu W."/>
            <person name="Song Y."/>
            <person name="Salvetti E."/>
            <person name="Wrobel A."/>
            <person name="Rasinkangas P."/>
            <person name="Parkhill J."/>
            <person name="Rea M.C."/>
            <person name="O'Sullivan O."/>
            <person name="Ritari J."/>
            <person name="Douillard F.P."/>
            <person name="Paul Ross R."/>
            <person name="Yang R."/>
            <person name="Briner A.E."/>
            <person name="Felis G.E."/>
            <person name="de Vos W.M."/>
            <person name="Barrangou R."/>
            <person name="Klaenhammer T.R."/>
            <person name="Caufield P.W."/>
            <person name="Cui Y."/>
            <person name="Zhang H."/>
            <person name="O'Toole P.W."/>
        </authorList>
    </citation>
    <scope>NUCLEOTIDE SEQUENCE [LARGE SCALE GENOMIC DNA]</scope>
    <source>
        <strain evidence="12 13">DSM 24302</strain>
    </source>
</reference>
<dbReference type="InterPro" id="IPR045865">
    <property type="entry name" value="ACT-like_dom_sf"/>
</dbReference>
<sequence>MIEFKHVSKVYQKANTKLVANDDISFTIPNGQIFGLIGFSGAGKSTLVRLLAGLEVPTSGEILIDNVNLNELKGKVLREKRQKIGMIFQHFNLLWSRTVIENVMLPLEIAGLAKEKRKQRATELLSLVGLADKATAYPAELSGGQKQRVGIARALANNPDILISDEATSALDPETTNEILDLLVDINQRLQITILLITHEMHAVAKTCQEVAVMQAGKIVESGRVSQVFKHPQQAITKQFVNEEFHDEFNVSNLDLDARTELATGQVVRLTFHGTQASLPIVSDVIRQFSELTVNIFQGSIKQTRDGAIGMLDLELIGSDNEVMKVLDYLATKDVESEVLKNDGRHRN</sequence>
<evidence type="ECO:0000256" key="1">
    <source>
        <dbReference type="ARBA" id="ARBA00005417"/>
    </source>
</evidence>
<dbReference type="InterPro" id="IPR050086">
    <property type="entry name" value="MetN_ABC_transporter-like"/>
</dbReference>
<dbReference type="GO" id="GO:0016887">
    <property type="term" value="F:ATP hydrolysis activity"/>
    <property type="evidence" value="ECO:0007669"/>
    <property type="project" value="InterPro"/>
</dbReference>
<dbReference type="AlphaFoldDB" id="A0A0R2CZS6"/>
<evidence type="ECO:0000256" key="4">
    <source>
        <dbReference type="ARBA" id="ARBA00022741"/>
    </source>
</evidence>
<evidence type="ECO:0000256" key="9">
    <source>
        <dbReference type="ARBA" id="ARBA00049360"/>
    </source>
</evidence>
<dbReference type="SUPFAM" id="SSF52540">
    <property type="entry name" value="P-loop containing nucleoside triphosphate hydrolases"/>
    <property type="match status" value="1"/>
</dbReference>
<evidence type="ECO:0000256" key="8">
    <source>
        <dbReference type="ARBA" id="ARBA00023136"/>
    </source>
</evidence>
<evidence type="ECO:0000256" key="7">
    <source>
        <dbReference type="ARBA" id="ARBA00022970"/>
    </source>
</evidence>